<dbReference type="EMBL" id="JACYXT010000004">
    <property type="protein sequence ID" value="MBD9724032.1"/>
    <property type="molecule type" value="Genomic_DNA"/>
</dbReference>
<sequence>MTGPAHESPHGVRRITLDAAGLPLSALLSEPPGGTPRAVVVAVHGGGMNAGYFDCRAHPQQSLLTLGARLGHTVLAVDRPGYGHFAARLPEGQGLAEQAVSLRAALRDFTSRHDTGAGLFLLAHSYGGKVALTAAADLPSAAGLACAAGPPHAADLPHAAHPLHASELPHAVDRSHAADPLQAVELPHAADPLQSAGLPQAPSGGLPHGVGLPPSVEPGPSHLLGIDVSGCGHLYAVEPHELPTAGDDGGRLRRSWGPLRLYPSGTFRESGSIVEPVPARERAELARWPLLFRSTAPRVRVPVRLTFAEHEAWWRHDDEALADLAAHFTAAPQVCVERQPGAGHNISLGRAARAYHLRALAFLEDCLAARETPPTPRTAGPLPSTVAS</sequence>
<dbReference type="GO" id="GO:0016787">
    <property type="term" value="F:hydrolase activity"/>
    <property type="evidence" value="ECO:0007669"/>
    <property type="project" value="UniProtKB-KW"/>
</dbReference>
<proteinExistence type="predicted"/>
<dbReference type="InterPro" id="IPR029058">
    <property type="entry name" value="AB_hydrolase_fold"/>
</dbReference>
<dbReference type="AlphaFoldDB" id="A0A927QJK7"/>
<evidence type="ECO:0000259" key="2">
    <source>
        <dbReference type="Pfam" id="PF00561"/>
    </source>
</evidence>
<dbReference type="Pfam" id="PF00561">
    <property type="entry name" value="Abhydrolase_1"/>
    <property type="match status" value="1"/>
</dbReference>
<accession>A0A927QJK7</accession>
<protein>
    <submittedName>
        <fullName evidence="3">Alpha/beta fold hydrolase</fullName>
    </submittedName>
</protein>
<dbReference type="SUPFAM" id="SSF53474">
    <property type="entry name" value="alpha/beta-Hydrolases"/>
    <property type="match status" value="1"/>
</dbReference>
<keyword evidence="3" id="KW-0378">Hydrolase</keyword>
<reference evidence="3" key="1">
    <citation type="submission" date="2020-09" db="EMBL/GenBank/DDBJ databases">
        <title>Streptomyces canutascabiei sp. nov., which causes potato common scab and is distributed across the world.</title>
        <authorList>
            <person name="Nguyen H.P."/>
            <person name="Weisberg A.J."/>
            <person name="Chang J.H."/>
            <person name="Clarke C.R."/>
        </authorList>
    </citation>
    <scope>NUCLEOTIDE SEQUENCE</scope>
    <source>
        <strain evidence="3">ID-01-6.2a</strain>
    </source>
</reference>
<feature type="region of interest" description="Disordered" evidence="1">
    <location>
        <begin position="193"/>
        <end position="217"/>
    </location>
</feature>
<evidence type="ECO:0000313" key="3">
    <source>
        <dbReference type="EMBL" id="MBD9724032.1"/>
    </source>
</evidence>
<evidence type="ECO:0000313" key="4">
    <source>
        <dbReference type="Proteomes" id="UP000661025"/>
    </source>
</evidence>
<dbReference type="InterPro" id="IPR000073">
    <property type="entry name" value="AB_hydrolase_1"/>
</dbReference>
<organism evidence="3 4">
    <name type="scientific">Streptomyces caniscabiei</name>
    <dbReference type="NCBI Taxonomy" id="2746961"/>
    <lineage>
        <taxon>Bacteria</taxon>
        <taxon>Bacillati</taxon>
        <taxon>Actinomycetota</taxon>
        <taxon>Actinomycetes</taxon>
        <taxon>Kitasatosporales</taxon>
        <taxon>Streptomycetaceae</taxon>
        <taxon>Streptomyces</taxon>
    </lineage>
</organism>
<comment type="caution">
    <text evidence="3">The sequence shown here is derived from an EMBL/GenBank/DDBJ whole genome shotgun (WGS) entry which is preliminary data.</text>
</comment>
<dbReference type="Proteomes" id="UP000661025">
    <property type="component" value="Unassembled WGS sequence"/>
</dbReference>
<dbReference type="RefSeq" id="WP_192360866.1">
    <property type="nucleotide sequence ID" value="NZ_JACYXT010000004.1"/>
</dbReference>
<evidence type="ECO:0000256" key="1">
    <source>
        <dbReference type="SAM" id="MobiDB-lite"/>
    </source>
</evidence>
<feature type="domain" description="AB hydrolase-1" evidence="2">
    <location>
        <begin position="39"/>
        <end position="152"/>
    </location>
</feature>
<dbReference type="Gene3D" id="3.40.50.1820">
    <property type="entry name" value="alpha/beta hydrolase"/>
    <property type="match status" value="1"/>
</dbReference>
<gene>
    <name evidence="3" type="ORF">IHE70_12445</name>
</gene>
<name>A0A927QJK7_9ACTN</name>